<accession>A0A415NRR6</accession>
<feature type="non-terminal residue" evidence="1">
    <location>
        <position position="61"/>
    </location>
</feature>
<comment type="caution">
    <text evidence="1">The sequence shown here is derived from an EMBL/GenBank/DDBJ whole genome shotgun (WGS) entry which is preliminary data.</text>
</comment>
<keyword evidence="2" id="KW-1185">Reference proteome</keyword>
<organism evidence="1 2">
    <name type="scientific">Amedibacillus dolichus</name>
    <dbReference type="NCBI Taxonomy" id="31971"/>
    <lineage>
        <taxon>Bacteria</taxon>
        <taxon>Bacillati</taxon>
        <taxon>Bacillota</taxon>
        <taxon>Erysipelotrichia</taxon>
        <taxon>Erysipelotrichales</taxon>
        <taxon>Erysipelotrichaceae</taxon>
        <taxon>Amedibacillus</taxon>
    </lineage>
</organism>
<reference evidence="1 2" key="1">
    <citation type="submission" date="2018-08" db="EMBL/GenBank/DDBJ databases">
        <title>A genome reference for cultivated species of the human gut microbiota.</title>
        <authorList>
            <person name="Zou Y."/>
            <person name="Xue W."/>
            <person name="Luo G."/>
        </authorList>
    </citation>
    <scope>NUCLEOTIDE SEQUENCE [LARGE SCALE GENOMIC DNA]</scope>
    <source>
        <strain evidence="1 2">AF35-6BH</strain>
    </source>
</reference>
<name>A0A415NRR6_9FIRM</name>
<dbReference type="Proteomes" id="UP000284868">
    <property type="component" value="Unassembled WGS sequence"/>
</dbReference>
<proteinExistence type="predicted"/>
<gene>
    <name evidence="1" type="ORF">DWZ83_11120</name>
</gene>
<evidence type="ECO:0000313" key="2">
    <source>
        <dbReference type="Proteomes" id="UP000284868"/>
    </source>
</evidence>
<dbReference type="AlphaFoldDB" id="A0A415NRR6"/>
<sequence>MSYDYKKEYNLWKQWKDNEEKILRKHNVDEKIISDLRKFDMAQFNARDHLKDIKMLQKIFS</sequence>
<protein>
    <submittedName>
        <fullName evidence="1">Uncharacterized protein</fullName>
    </submittedName>
</protein>
<dbReference type="EMBL" id="QRPK01000168">
    <property type="protein sequence ID" value="RHM03099.1"/>
    <property type="molecule type" value="Genomic_DNA"/>
</dbReference>
<evidence type="ECO:0000313" key="1">
    <source>
        <dbReference type="EMBL" id="RHM03099.1"/>
    </source>
</evidence>